<evidence type="ECO:0000256" key="1">
    <source>
        <dbReference type="SAM" id="Phobius"/>
    </source>
</evidence>
<dbReference type="Proteomes" id="UP000783686">
    <property type="component" value="Unassembled WGS sequence"/>
</dbReference>
<reference evidence="2" key="1">
    <citation type="submission" date="2020-09" db="EMBL/GenBank/DDBJ databases">
        <authorList>
            <person name="Kikuchi T."/>
        </authorList>
    </citation>
    <scope>NUCLEOTIDE SEQUENCE</scope>
    <source>
        <strain evidence="2">SH1</strain>
    </source>
</reference>
<name>A0A811L907_9BILA</name>
<proteinExistence type="predicted"/>
<accession>A0A811L907</accession>
<dbReference type="EMBL" id="CAJFDH010000005">
    <property type="protein sequence ID" value="CAD5223633.1"/>
    <property type="molecule type" value="Genomic_DNA"/>
</dbReference>
<organism evidence="2 3">
    <name type="scientific">Bursaphelenchus okinawaensis</name>
    <dbReference type="NCBI Taxonomy" id="465554"/>
    <lineage>
        <taxon>Eukaryota</taxon>
        <taxon>Metazoa</taxon>
        <taxon>Ecdysozoa</taxon>
        <taxon>Nematoda</taxon>
        <taxon>Chromadorea</taxon>
        <taxon>Rhabditida</taxon>
        <taxon>Tylenchina</taxon>
        <taxon>Tylenchomorpha</taxon>
        <taxon>Aphelenchoidea</taxon>
        <taxon>Aphelenchoididae</taxon>
        <taxon>Bursaphelenchus</taxon>
    </lineage>
</organism>
<evidence type="ECO:0000313" key="3">
    <source>
        <dbReference type="Proteomes" id="UP000614601"/>
    </source>
</evidence>
<protein>
    <submittedName>
        <fullName evidence="2">Uncharacterized protein</fullName>
    </submittedName>
</protein>
<dbReference type="Proteomes" id="UP000614601">
    <property type="component" value="Unassembled WGS sequence"/>
</dbReference>
<keyword evidence="1" id="KW-0472">Membrane</keyword>
<feature type="transmembrane region" description="Helical" evidence="1">
    <location>
        <begin position="97"/>
        <end position="120"/>
    </location>
</feature>
<comment type="caution">
    <text evidence="2">The sequence shown here is derived from an EMBL/GenBank/DDBJ whole genome shotgun (WGS) entry which is preliminary data.</text>
</comment>
<feature type="transmembrane region" description="Helical" evidence="1">
    <location>
        <begin position="12"/>
        <end position="31"/>
    </location>
</feature>
<evidence type="ECO:0000313" key="2">
    <source>
        <dbReference type="EMBL" id="CAD5223633.1"/>
    </source>
</evidence>
<keyword evidence="1" id="KW-1133">Transmembrane helix</keyword>
<gene>
    <name evidence="2" type="ORF">BOKJ2_LOCUS10403</name>
</gene>
<dbReference type="AlphaFoldDB" id="A0A811L907"/>
<sequence>MKNKCGDKSFKTCYASCFWENLIIIIANVHIMDLMADFVFGKSIYHVIPWITRWVSNRERLSEEMLCVTDTMLNDTSTPVVFIDFDYKAFYLTLTTFVLYFGGVAIGCALCLITLIKTVITLYSVGRDRSLTYDIEEFDQYSKRNTSWVDLDLKYMISTLDDKEKNLMKMTIQEFLAGEQEDDLRKPILDIRVDSNY</sequence>
<dbReference type="EMBL" id="CAJFCW020000005">
    <property type="protein sequence ID" value="CAG9118356.1"/>
    <property type="molecule type" value="Genomic_DNA"/>
</dbReference>
<keyword evidence="3" id="KW-1185">Reference proteome</keyword>
<keyword evidence="1" id="KW-0812">Transmembrane</keyword>